<dbReference type="EMBL" id="CADEAL010004443">
    <property type="protein sequence ID" value="CAB1459678.1"/>
    <property type="molecule type" value="Genomic_DNA"/>
</dbReference>
<accession>A0A9N7VYV3</accession>
<protein>
    <submittedName>
        <fullName evidence="1">Uncharacterized protein</fullName>
    </submittedName>
</protein>
<gene>
    <name evidence="1" type="ORF">PLEPLA_LOCUS47515</name>
</gene>
<evidence type="ECO:0000313" key="1">
    <source>
        <dbReference type="EMBL" id="CAB1459678.1"/>
    </source>
</evidence>
<evidence type="ECO:0000313" key="2">
    <source>
        <dbReference type="Proteomes" id="UP001153269"/>
    </source>
</evidence>
<comment type="caution">
    <text evidence="1">The sequence shown here is derived from an EMBL/GenBank/DDBJ whole genome shotgun (WGS) entry which is preliminary data.</text>
</comment>
<proteinExistence type="predicted"/>
<organism evidence="1 2">
    <name type="scientific">Pleuronectes platessa</name>
    <name type="common">European plaice</name>
    <dbReference type="NCBI Taxonomy" id="8262"/>
    <lineage>
        <taxon>Eukaryota</taxon>
        <taxon>Metazoa</taxon>
        <taxon>Chordata</taxon>
        <taxon>Craniata</taxon>
        <taxon>Vertebrata</taxon>
        <taxon>Euteleostomi</taxon>
        <taxon>Actinopterygii</taxon>
        <taxon>Neopterygii</taxon>
        <taxon>Teleostei</taxon>
        <taxon>Neoteleostei</taxon>
        <taxon>Acanthomorphata</taxon>
        <taxon>Carangaria</taxon>
        <taxon>Pleuronectiformes</taxon>
        <taxon>Pleuronectoidei</taxon>
        <taxon>Pleuronectidae</taxon>
        <taxon>Pleuronectes</taxon>
    </lineage>
</organism>
<keyword evidence="2" id="KW-1185">Reference proteome</keyword>
<reference evidence="1" key="1">
    <citation type="submission" date="2020-03" db="EMBL/GenBank/DDBJ databases">
        <authorList>
            <person name="Weist P."/>
        </authorList>
    </citation>
    <scope>NUCLEOTIDE SEQUENCE</scope>
</reference>
<dbReference type="AlphaFoldDB" id="A0A9N7VYV3"/>
<sequence>MSCPNETQTHTCISETAALGFGVSLEDTLTWSAGAANPIRRAEMLRAGLIHFAWYETEDASIEAMCVYSGRGSLHAQQQG</sequence>
<name>A0A9N7VYV3_PLEPL</name>
<dbReference type="Proteomes" id="UP001153269">
    <property type="component" value="Unassembled WGS sequence"/>
</dbReference>